<dbReference type="OrthoDB" id="6692864at2759"/>
<dbReference type="EMBL" id="CAHIKZ030001781">
    <property type="protein sequence ID" value="CAE1274367.1"/>
    <property type="molecule type" value="Genomic_DNA"/>
</dbReference>
<evidence type="ECO:0000313" key="6">
    <source>
        <dbReference type="EMBL" id="CAE1274367.1"/>
    </source>
</evidence>
<dbReference type="GO" id="GO:0042632">
    <property type="term" value="P:cholesterol homeostasis"/>
    <property type="evidence" value="ECO:0007669"/>
    <property type="project" value="TreeGrafter"/>
</dbReference>
<dbReference type="GO" id="GO:0008123">
    <property type="term" value="F:cholesterol 7-alpha-monooxygenase activity"/>
    <property type="evidence" value="ECO:0007669"/>
    <property type="project" value="UniProtKB-EC"/>
</dbReference>
<evidence type="ECO:0000256" key="3">
    <source>
        <dbReference type="ARBA" id="ARBA00022723"/>
    </source>
</evidence>
<comment type="similarity">
    <text evidence="1">Belongs to the cytochrome P450 family.</text>
</comment>
<keyword evidence="5" id="KW-0443">Lipid metabolism</keyword>
<keyword evidence="4" id="KW-0408">Iron</keyword>
<keyword evidence="6" id="KW-0560">Oxidoreductase</keyword>
<dbReference type="SUPFAM" id="SSF48264">
    <property type="entry name" value="Cytochrome P450"/>
    <property type="match status" value="2"/>
</dbReference>
<organism evidence="6 7">
    <name type="scientific">Acanthosepion pharaonis</name>
    <name type="common">Pharaoh cuttlefish</name>
    <name type="synonym">Sepia pharaonis</name>
    <dbReference type="NCBI Taxonomy" id="158019"/>
    <lineage>
        <taxon>Eukaryota</taxon>
        <taxon>Metazoa</taxon>
        <taxon>Spiralia</taxon>
        <taxon>Lophotrochozoa</taxon>
        <taxon>Mollusca</taxon>
        <taxon>Cephalopoda</taxon>
        <taxon>Coleoidea</taxon>
        <taxon>Decapodiformes</taxon>
        <taxon>Sepiida</taxon>
        <taxon>Sepiina</taxon>
        <taxon>Sepiidae</taxon>
        <taxon>Acanthosepion</taxon>
    </lineage>
</organism>
<gene>
    <name evidence="6" type="ORF">SPHA_38830</name>
</gene>
<keyword evidence="3" id="KW-0479">Metal-binding</keyword>
<keyword evidence="7" id="KW-1185">Reference proteome</keyword>
<dbReference type="EC" id="1.14.14.23" evidence="6"/>
<dbReference type="Pfam" id="PF00067">
    <property type="entry name" value="p450"/>
    <property type="match status" value="1"/>
</dbReference>
<dbReference type="InterPro" id="IPR001128">
    <property type="entry name" value="Cyt_P450"/>
</dbReference>
<dbReference type="GO" id="GO:0020037">
    <property type="term" value="F:heme binding"/>
    <property type="evidence" value="ECO:0007669"/>
    <property type="project" value="InterPro"/>
</dbReference>
<dbReference type="InterPro" id="IPR036396">
    <property type="entry name" value="Cyt_P450_sf"/>
</dbReference>
<keyword evidence="5" id="KW-0753">Steroid metabolism</keyword>
<proteinExistence type="inferred from homology"/>
<dbReference type="Gene3D" id="1.10.630.10">
    <property type="entry name" value="Cytochrome P450"/>
    <property type="match status" value="2"/>
</dbReference>
<dbReference type="GO" id="GO:0006699">
    <property type="term" value="P:bile acid biosynthetic process"/>
    <property type="evidence" value="ECO:0007669"/>
    <property type="project" value="TreeGrafter"/>
</dbReference>
<dbReference type="PANTHER" id="PTHR24304">
    <property type="entry name" value="CYTOCHROME P450 FAMILY 7"/>
    <property type="match status" value="1"/>
</dbReference>
<evidence type="ECO:0000313" key="7">
    <source>
        <dbReference type="Proteomes" id="UP000597762"/>
    </source>
</evidence>
<dbReference type="InterPro" id="IPR050529">
    <property type="entry name" value="CYP450_sterol_14alpha_dmase"/>
</dbReference>
<reference evidence="6" key="1">
    <citation type="submission" date="2021-01" db="EMBL/GenBank/DDBJ databases">
        <authorList>
            <person name="Li R."/>
            <person name="Bekaert M."/>
        </authorList>
    </citation>
    <scope>NUCLEOTIDE SEQUENCE</scope>
    <source>
        <strain evidence="6">Farmed</strain>
    </source>
</reference>
<dbReference type="GO" id="GO:0005506">
    <property type="term" value="F:iron ion binding"/>
    <property type="evidence" value="ECO:0007669"/>
    <property type="project" value="InterPro"/>
</dbReference>
<evidence type="ECO:0000256" key="1">
    <source>
        <dbReference type="ARBA" id="ARBA00010617"/>
    </source>
</evidence>
<protein>
    <submittedName>
        <fullName evidence="6">CYP7A1</fullName>
        <ecNumber evidence="6">1.14.14.23</ecNumber>
    </submittedName>
</protein>
<dbReference type="Proteomes" id="UP000597762">
    <property type="component" value="Unassembled WGS sequence"/>
</dbReference>
<sequence length="229" mass="27188">MIYMRYFIRRRRDGEPDIVPGHFLWGNGESFQKNAVDFLHQCRKNHGEIFTIRFFHQRLTIIMDPHSLEAMSKEHSVVQETLRMCSGVFMVRYVTEDCDFKMDNGEVYRIRKGDRVAIYPPAIHKDPEIFEDPLTYKFDRFIDAKFYKNNKEIKNPVLTFGTLCPGKRYALLQAKWYIFSQMNKFKMSLAAGQKAEMDINYHGHEILPPVKDIDIHFKLREGHQEITMQ</sequence>
<name>A0A812CQI2_ACAPH</name>
<evidence type="ECO:0000256" key="4">
    <source>
        <dbReference type="ARBA" id="ARBA00023004"/>
    </source>
</evidence>
<comment type="caution">
    <text evidence="6">The sequence shown here is derived from an EMBL/GenBank/DDBJ whole genome shotgun (WGS) entry which is preliminary data.</text>
</comment>
<keyword evidence="2" id="KW-0349">Heme</keyword>
<evidence type="ECO:0000256" key="2">
    <source>
        <dbReference type="ARBA" id="ARBA00022617"/>
    </source>
</evidence>
<dbReference type="AlphaFoldDB" id="A0A812CQI2"/>
<evidence type="ECO:0000256" key="5">
    <source>
        <dbReference type="ARBA" id="ARBA00023221"/>
    </source>
</evidence>
<accession>A0A812CQI2</accession>
<dbReference type="PANTHER" id="PTHR24304:SF4">
    <property type="entry name" value="CYTOCHROME P450"/>
    <property type="match status" value="1"/>
</dbReference>